<dbReference type="GO" id="GO:0008237">
    <property type="term" value="F:metallopeptidase activity"/>
    <property type="evidence" value="ECO:0007669"/>
    <property type="project" value="UniProtKB-KW"/>
</dbReference>
<name>A0A6S7F1D9_9BURK</name>
<feature type="domain" description="Microcystin LR degradation protein MlrC N-terminal" evidence="3">
    <location>
        <begin position="8"/>
        <end position="300"/>
    </location>
</feature>
<sequence length="509" mass="53986">MGKSIKKRLAVARFWYEGNAFCPVPCAMADFERREWRKGGDALAAADGTATELGEVAEFLRTHPDWEVVALRCASALPGGPIENAVHRAFTEEVLADLAAGESRWDAVYLSLHGAAITDRRQSPDLDFVRAVRALLPGVPLGASFDLHANLSPELGGLLDCASGYKTYPHIDMREAARRVLDMLLRMQAGELSPRVFVAKPDLLLSSFNMRTDAGPMRELQDLAAALADVRVAEVSVFGGFPYADTVDTGASVLVVADKVRDAGGAGASAAAEAMMAAMRRLAPAFAVSLPTPQEGLALAVEAARSGAGLVAVTDPGDNPLSGGVCDTPALFRALLDAQIDLPCVFASFADPDAVRRAHEAGQGGVCELALGGRVSGDFGPAVRAAFRVERYTDGEFSNIGPMETGVRTSCGRTALLSLRDRPNVQVIVTERVAPANDPGFFALHGIDLDHVRLLCVKAKNHFRAAFLPLCAAIIDVDAPGPAALDLRLLPFRHARQGMGATDAQDLRK</sequence>
<dbReference type="GO" id="GO:0006508">
    <property type="term" value="P:proteolysis"/>
    <property type="evidence" value="ECO:0007669"/>
    <property type="project" value="UniProtKB-KW"/>
</dbReference>
<evidence type="ECO:0000313" key="5">
    <source>
        <dbReference type="Proteomes" id="UP000494183"/>
    </source>
</evidence>
<dbReference type="PIRSF" id="PIRSF012702">
    <property type="entry name" value="UCP012702"/>
    <property type="match status" value="1"/>
</dbReference>
<dbReference type="Pfam" id="PF07171">
    <property type="entry name" value="MlrC_C"/>
    <property type="match status" value="1"/>
</dbReference>
<keyword evidence="1" id="KW-0645">Protease</keyword>
<dbReference type="InterPro" id="IPR010799">
    <property type="entry name" value="MlrC_C"/>
</dbReference>
<comment type="cofactor">
    <cofactor evidence="1">
        <name>Zn(2+)</name>
        <dbReference type="ChEBI" id="CHEBI:29105"/>
    </cofactor>
    <text evidence="1">Binds 1 zinc ion per subunit.</text>
</comment>
<evidence type="ECO:0000313" key="4">
    <source>
        <dbReference type="EMBL" id="CAB3932677.1"/>
    </source>
</evidence>
<dbReference type="InterPro" id="IPR009197">
    <property type="entry name" value="MlrC"/>
</dbReference>
<dbReference type="RefSeq" id="WP_175200393.1">
    <property type="nucleotide sequence ID" value="NZ_CADILH010000004.1"/>
</dbReference>
<accession>A0A6S7F1D9</accession>
<dbReference type="AlphaFoldDB" id="A0A6S7F1D9"/>
<organism evidence="4 5">
    <name type="scientific">Achromobacter insolitus</name>
    <dbReference type="NCBI Taxonomy" id="217204"/>
    <lineage>
        <taxon>Bacteria</taxon>
        <taxon>Pseudomonadati</taxon>
        <taxon>Pseudomonadota</taxon>
        <taxon>Betaproteobacteria</taxon>
        <taxon>Burkholderiales</taxon>
        <taxon>Alcaligenaceae</taxon>
        <taxon>Achromobacter</taxon>
    </lineage>
</organism>
<dbReference type="InterPro" id="IPR015995">
    <property type="entry name" value="MlrC_N"/>
</dbReference>
<gene>
    <name evidence="4" type="ORF">LMG6000_02786</name>
</gene>
<keyword evidence="5" id="KW-1185">Reference proteome</keyword>
<keyword evidence="1" id="KW-0479">Metal-binding</keyword>
<protein>
    <recommendedName>
        <fullName evidence="1">Microcystinase C</fullName>
        <shortName evidence="1">MlrC</shortName>
    </recommendedName>
</protein>
<dbReference type="EMBL" id="CADILH010000004">
    <property type="protein sequence ID" value="CAB3932677.1"/>
    <property type="molecule type" value="Genomic_DNA"/>
</dbReference>
<dbReference type="Pfam" id="PF07364">
    <property type="entry name" value="DUF1485"/>
    <property type="match status" value="1"/>
</dbReference>
<dbReference type="Proteomes" id="UP000494183">
    <property type="component" value="Unassembled WGS sequence"/>
</dbReference>
<proteinExistence type="inferred from homology"/>
<keyword evidence="1" id="KW-0378">Hydrolase</keyword>
<keyword evidence="1" id="KW-0482">Metalloprotease</keyword>
<dbReference type="GO" id="GO:0046872">
    <property type="term" value="F:metal ion binding"/>
    <property type="evidence" value="ECO:0007669"/>
    <property type="project" value="UniProtKB-KW"/>
</dbReference>
<evidence type="ECO:0000259" key="3">
    <source>
        <dbReference type="Pfam" id="PF07364"/>
    </source>
</evidence>
<evidence type="ECO:0000256" key="1">
    <source>
        <dbReference type="PIRNR" id="PIRNR012702"/>
    </source>
</evidence>
<comment type="similarity">
    <text evidence="1">Belongs to the peptidase M81 family.</text>
</comment>
<comment type="function">
    <text evidence="1">Involved in peptidolytic degradation of cyclic heptapeptide hepatotoxin microcystin (MC).</text>
</comment>
<reference evidence="4 5" key="1">
    <citation type="submission" date="2020-04" db="EMBL/GenBank/DDBJ databases">
        <authorList>
            <person name="De Canck E."/>
        </authorList>
    </citation>
    <scope>NUCLEOTIDE SEQUENCE [LARGE SCALE GENOMIC DNA]</scope>
    <source>
        <strain evidence="4 5">LMG 6000</strain>
    </source>
</reference>
<feature type="domain" description="Microcystin LR degradation protein MlrC C-terminal" evidence="2">
    <location>
        <begin position="313"/>
        <end position="494"/>
    </location>
</feature>
<evidence type="ECO:0000259" key="2">
    <source>
        <dbReference type="Pfam" id="PF07171"/>
    </source>
</evidence>